<name>A0A0A5HKH2_9BACI</name>
<evidence type="ECO:0000313" key="1">
    <source>
        <dbReference type="EMBL" id="KGX84132.1"/>
    </source>
</evidence>
<dbReference type="EMBL" id="AVPG01000048">
    <property type="protein sequence ID" value="KGX84132.1"/>
    <property type="molecule type" value="Genomic_DNA"/>
</dbReference>
<organism evidence="1 2">
    <name type="scientific">Pontibacillus litoralis JSM 072002</name>
    <dbReference type="NCBI Taxonomy" id="1385512"/>
    <lineage>
        <taxon>Bacteria</taxon>
        <taxon>Bacillati</taxon>
        <taxon>Bacillota</taxon>
        <taxon>Bacilli</taxon>
        <taxon>Bacillales</taxon>
        <taxon>Bacillaceae</taxon>
        <taxon>Pontibacillus</taxon>
    </lineage>
</organism>
<sequence length="64" mass="7975">MTEYVKNFYKKELEYSKSDLEYWNDMLKRLREDELQDHAIYDFTVIKRNEAAERIQFYGDKLEN</sequence>
<dbReference type="Proteomes" id="UP000030401">
    <property type="component" value="Unassembled WGS sequence"/>
</dbReference>
<dbReference type="OrthoDB" id="9963580at2"/>
<keyword evidence="2" id="KW-1185">Reference proteome</keyword>
<comment type="caution">
    <text evidence="1">The sequence shown here is derived from an EMBL/GenBank/DDBJ whole genome shotgun (WGS) entry which is preliminary data.</text>
</comment>
<gene>
    <name evidence="1" type="ORF">N784_14575</name>
</gene>
<evidence type="ECO:0000313" key="2">
    <source>
        <dbReference type="Proteomes" id="UP000030401"/>
    </source>
</evidence>
<accession>A0A0A5HKH2</accession>
<dbReference type="AlphaFoldDB" id="A0A0A5HKH2"/>
<reference evidence="1 2" key="1">
    <citation type="submission" date="2013-08" db="EMBL/GenBank/DDBJ databases">
        <authorList>
            <person name="Huang J."/>
            <person name="Wang G."/>
        </authorList>
    </citation>
    <scope>NUCLEOTIDE SEQUENCE [LARGE SCALE GENOMIC DNA]</scope>
    <source>
        <strain evidence="1 2">JSM 072002</strain>
    </source>
</reference>
<dbReference type="RefSeq" id="WP_036836465.1">
    <property type="nucleotide sequence ID" value="NZ_AVPG01000048.1"/>
</dbReference>
<dbReference type="STRING" id="1385512.N784_14575"/>
<protein>
    <submittedName>
        <fullName evidence="1">Uncharacterized protein</fullName>
    </submittedName>
</protein>
<proteinExistence type="predicted"/>